<dbReference type="EMBL" id="CAKOGP040002424">
    <property type="protein sequence ID" value="CAJ1969404.1"/>
    <property type="molecule type" value="Genomic_DNA"/>
</dbReference>
<comment type="caution">
    <text evidence="2">The sequence shown here is derived from an EMBL/GenBank/DDBJ whole genome shotgun (WGS) entry which is preliminary data.</text>
</comment>
<feature type="compositionally biased region" description="Basic and acidic residues" evidence="1">
    <location>
        <begin position="92"/>
        <end position="106"/>
    </location>
</feature>
<proteinExistence type="predicted"/>
<sequence>MFFRRLTPRERTLGAIGGVIVGGSVFKVAYFKYCRDILVDQAHRTHMDATENYREAKEFAKWSAKDREERRASLPPLTKEQEQQMRSYLRMMQEHHAFNPDSEKDS</sequence>
<gene>
    <name evidence="2" type="ORF">CYCCA115_LOCUS23691</name>
</gene>
<feature type="region of interest" description="Disordered" evidence="1">
    <location>
        <begin position="62"/>
        <end position="106"/>
    </location>
</feature>
<evidence type="ECO:0000313" key="3">
    <source>
        <dbReference type="Proteomes" id="UP001295423"/>
    </source>
</evidence>
<keyword evidence="3" id="KW-1185">Reference proteome</keyword>
<feature type="compositionally biased region" description="Basic and acidic residues" evidence="1">
    <location>
        <begin position="62"/>
        <end position="72"/>
    </location>
</feature>
<name>A0AAD2JPF9_9STRA</name>
<accession>A0AAD2JPF9</accession>
<organism evidence="2 3">
    <name type="scientific">Cylindrotheca closterium</name>
    <dbReference type="NCBI Taxonomy" id="2856"/>
    <lineage>
        <taxon>Eukaryota</taxon>
        <taxon>Sar</taxon>
        <taxon>Stramenopiles</taxon>
        <taxon>Ochrophyta</taxon>
        <taxon>Bacillariophyta</taxon>
        <taxon>Bacillariophyceae</taxon>
        <taxon>Bacillariophycidae</taxon>
        <taxon>Bacillariales</taxon>
        <taxon>Bacillariaceae</taxon>
        <taxon>Cylindrotheca</taxon>
    </lineage>
</organism>
<evidence type="ECO:0000256" key="1">
    <source>
        <dbReference type="SAM" id="MobiDB-lite"/>
    </source>
</evidence>
<dbReference type="Proteomes" id="UP001295423">
    <property type="component" value="Unassembled WGS sequence"/>
</dbReference>
<evidence type="ECO:0000313" key="2">
    <source>
        <dbReference type="EMBL" id="CAJ1969404.1"/>
    </source>
</evidence>
<reference evidence="2" key="1">
    <citation type="submission" date="2023-08" db="EMBL/GenBank/DDBJ databases">
        <authorList>
            <person name="Audoor S."/>
            <person name="Bilcke G."/>
        </authorList>
    </citation>
    <scope>NUCLEOTIDE SEQUENCE</scope>
</reference>
<protein>
    <submittedName>
        <fullName evidence="2">Uncharacterized protein</fullName>
    </submittedName>
</protein>
<dbReference type="AlphaFoldDB" id="A0AAD2JPF9"/>